<dbReference type="EMBL" id="CAXAMM010044495">
    <property type="protein sequence ID" value="CAK9114919.1"/>
    <property type="molecule type" value="Genomic_DNA"/>
</dbReference>
<evidence type="ECO:0000313" key="10">
    <source>
        <dbReference type="EMBL" id="CAK9114919.1"/>
    </source>
</evidence>
<comment type="similarity">
    <text evidence="7">Belongs to the DHHC palmitoyltransferase family.</text>
</comment>
<evidence type="ECO:0000256" key="4">
    <source>
        <dbReference type="ARBA" id="ARBA00022989"/>
    </source>
</evidence>
<dbReference type="EC" id="2.3.1.225" evidence="7"/>
<dbReference type="InterPro" id="IPR001594">
    <property type="entry name" value="Palmitoyltrfase_DHHC"/>
</dbReference>
<dbReference type="Proteomes" id="UP001642464">
    <property type="component" value="Unassembled WGS sequence"/>
</dbReference>
<dbReference type="Pfam" id="PF01529">
    <property type="entry name" value="DHHC"/>
    <property type="match status" value="1"/>
</dbReference>
<evidence type="ECO:0000256" key="1">
    <source>
        <dbReference type="ARBA" id="ARBA00004141"/>
    </source>
</evidence>
<keyword evidence="4 7" id="KW-1133">Transmembrane helix</keyword>
<accession>A0ABP0SS05</accession>
<comment type="subcellular location">
    <subcellularLocation>
        <location evidence="1">Membrane</location>
        <topology evidence="1">Multi-pass membrane protein</topology>
    </subcellularLocation>
</comment>
<feature type="transmembrane region" description="Helical" evidence="7">
    <location>
        <begin position="167"/>
        <end position="187"/>
    </location>
</feature>
<gene>
    <name evidence="10" type="ORF">SCF082_LOCUS53207</name>
</gene>
<evidence type="ECO:0000256" key="8">
    <source>
        <dbReference type="SAM" id="MobiDB-lite"/>
    </source>
</evidence>
<feature type="transmembrane region" description="Helical" evidence="7">
    <location>
        <begin position="20"/>
        <end position="39"/>
    </location>
</feature>
<dbReference type="InterPro" id="IPR039859">
    <property type="entry name" value="PFA4/ZDH16/20/ERF2-like"/>
</dbReference>
<evidence type="ECO:0000313" key="11">
    <source>
        <dbReference type="Proteomes" id="UP001642464"/>
    </source>
</evidence>
<sequence>MQSLIMEPEPKPQRMEPLKFLPVVFMFATILFLYVAYVVQHCIPRPQLDVDPKLVDKDIRARGQLELTVFHWVTALMTVCYVRAMFTSPGTIPSDDKNWEYQEDYFSFLPSFLKETKRSGDRRHCKWCSKFKPDRTHHCRVCRQCTLKMDHHCPWIYNCVGYFNYKWFFLLLFYCMINLHLITWTMVETVWRVVEVPTPLFAMFIVFFTETLAAFMTLLVTLFFFFHCYLVVNGMSTIEFCEKVMPKGEVNEIPENVYDLGLYGNISAVLGDKALLWLLPVNGPPGDGLTFLSATEKVAYDDLEATKTVLRKGNKGRCVLRDDSETTVDMREKEVDTDHATLISFPSRIKNPAEFLHSLAGGDVAMSRPVIFEYDPATGQTLATSLPEENSPNESLRDLFPVSLADIAEDGPSGVIALEASAPLEPQLGGPCGILDPVPPPPPLPPLEPRAPKPPAQLNQVGKAKVRRAVKQGASLDDLAEIEQALDSGRISDALASRLKLGPEDFVARSEEPAELPLGAQVLTPGGLEKVRTFIQHATDMEKLAEVDKALQAGDVYRLQVMLNLQPQEREKGEEEKEKEDRV</sequence>
<keyword evidence="2 7" id="KW-0808">Transferase</keyword>
<keyword evidence="5 7" id="KW-0472">Membrane</keyword>
<evidence type="ECO:0000256" key="2">
    <source>
        <dbReference type="ARBA" id="ARBA00022679"/>
    </source>
</evidence>
<evidence type="ECO:0000256" key="5">
    <source>
        <dbReference type="ARBA" id="ARBA00023136"/>
    </source>
</evidence>
<proteinExistence type="inferred from homology"/>
<reference evidence="10 11" key="1">
    <citation type="submission" date="2024-02" db="EMBL/GenBank/DDBJ databases">
        <authorList>
            <person name="Chen Y."/>
            <person name="Shah S."/>
            <person name="Dougan E. K."/>
            <person name="Thang M."/>
            <person name="Chan C."/>
        </authorList>
    </citation>
    <scope>NUCLEOTIDE SEQUENCE [LARGE SCALE GENOMIC DNA]</scope>
</reference>
<evidence type="ECO:0000259" key="9">
    <source>
        <dbReference type="Pfam" id="PF01529"/>
    </source>
</evidence>
<comment type="domain">
    <text evidence="7">The DHHC domain is required for palmitoyltransferase activity.</text>
</comment>
<protein>
    <recommendedName>
        <fullName evidence="7">Palmitoyltransferase</fullName>
        <ecNumber evidence="7">2.3.1.225</ecNumber>
    </recommendedName>
</protein>
<dbReference type="PANTHER" id="PTHR12246">
    <property type="entry name" value="PALMITOYLTRANSFERASE ZDHHC16"/>
    <property type="match status" value="1"/>
</dbReference>
<evidence type="ECO:0000256" key="3">
    <source>
        <dbReference type="ARBA" id="ARBA00022692"/>
    </source>
</evidence>
<feature type="domain" description="Palmitoyltransferase DHHC" evidence="9">
    <location>
        <begin position="121"/>
        <end position="243"/>
    </location>
</feature>
<keyword evidence="11" id="KW-1185">Reference proteome</keyword>
<comment type="caution">
    <text evidence="10">The sequence shown here is derived from an EMBL/GenBank/DDBJ whole genome shotgun (WGS) entry which is preliminary data.</text>
</comment>
<keyword evidence="6 7" id="KW-0012">Acyltransferase</keyword>
<evidence type="ECO:0000256" key="7">
    <source>
        <dbReference type="RuleBase" id="RU079119"/>
    </source>
</evidence>
<evidence type="ECO:0000256" key="6">
    <source>
        <dbReference type="ARBA" id="ARBA00023315"/>
    </source>
</evidence>
<feature type="compositionally biased region" description="Pro residues" evidence="8">
    <location>
        <begin position="438"/>
        <end position="455"/>
    </location>
</feature>
<feature type="transmembrane region" description="Helical" evidence="7">
    <location>
        <begin position="199"/>
        <end position="226"/>
    </location>
</feature>
<comment type="catalytic activity">
    <reaction evidence="7">
        <text>L-cysteinyl-[protein] + hexadecanoyl-CoA = S-hexadecanoyl-L-cysteinyl-[protein] + CoA</text>
        <dbReference type="Rhea" id="RHEA:36683"/>
        <dbReference type="Rhea" id="RHEA-COMP:10131"/>
        <dbReference type="Rhea" id="RHEA-COMP:11032"/>
        <dbReference type="ChEBI" id="CHEBI:29950"/>
        <dbReference type="ChEBI" id="CHEBI:57287"/>
        <dbReference type="ChEBI" id="CHEBI:57379"/>
        <dbReference type="ChEBI" id="CHEBI:74151"/>
        <dbReference type="EC" id="2.3.1.225"/>
    </reaction>
</comment>
<dbReference type="PROSITE" id="PS50216">
    <property type="entry name" value="DHHC"/>
    <property type="match status" value="1"/>
</dbReference>
<organism evidence="10 11">
    <name type="scientific">Durusdinium trenchii</name>
    <dbReference type="NCBI Taxonomy" id="1381693"/>
    <lineage>
        <taxon>Eukaryota</taxon>
        <taxon>Sar</taxon>
        <taxon>Alveolata</taxon>
        <taxon>Dinophyceae</taxon>
        <taxon>Suessiales</taxon>
        <taxon>Symbiodiniaceae</taxon>
        <taxon>Durusdinium</taxon>
    </lineage>
</organism>
<keyword evidence="3 7" id="KW-0812">Transmembrane</keyword>
<feature type="region of interest" description="Disordered" evidence="8">
    <location>
        <begin position="438"/>
        <end position="457"/>
    </location>
</feature>
<name>A0ABP0SS05_9DINO</name>